<dbReference type="OrthoDB" id="18302at2759"/>
<dbReference type="AlphaFoldDB" id="A0A2V3IQY6"/>
<dbReference type="GO" id="GO:0005739">
    <property type="term" value="C:mitochondrion"/>
    <property type="evidence" value="ECO:0007669"/>
    <property type="project" value="UniProtKB-ARBA"/>
</dbReference>
<feature type="transmembrane region" description="Helical" evidence="3">
    <location>
        <begin position="387"/>
        <end position="409"/>
    </location>
</feature>
<dbReference type="InterPro" id="IPR003734">
    <property type="entry name" value="DUF155"/>
</dbReference>
<evidence type="ECO:0000256" key="3">
    <source>
        <dbReference type="SAM" id="Phobius"/>
    </source>
</evidence>
<keyword evidence="3" id="KW-0472">Membrane</keyword>
<evidence type="ECO:0000313" key="6">
    <source>
        <dbReference type="Proteomes" id="UP000247409"/>
    </source>
</evidence>
<keyword evidence="3" id="KW-1133">Transmembrane helix</keyword>
<comment type="caution">
    <text evidence="5">The sequence shown here is derived from an EMBL/GenBank/DDBJ whole genome shotgun (WGS) entry which is preliminary data.</text>
</comment>
<organism evidence="5 6">
    <name type="scientific">Gracilariopsis chorda</name>
    <dbReference type="NCBI Taxonomy" id="448386"/>
    <lineage>
        <taxon>Eukaryota</taxon>
        <taxon>Rhodophyta</taxon>
        <taxon>Florideophyceae</taxon>
        <taxon>Rhodymeniophycidae</taxon>
        <taxon>Gracilariales</taxon>
        <taxon>Gracilariaceae</taxon>
        <taxon>Gracilariopsis</taxon>
    </lineage>
</organism>
<accession>A0A2V3IQY6</accession>
<dbReference type="InterPro" id="IPR051624">
    <property type="entry name" value="RMD1/Sad1-interacting"/>
</dbReference>
<sequence>MSAAFLCHLNLPGNRHSPDKCIQAIRPQRNPVLAHASNKQPSNPPQPQKQESSRSPLSPVSSAYLRKTPTQDATVTFMAIANEFRMASLYRRLLKCKDEYGGIQAFSIGSILRLLKTECGPQGQPDAFVFPYGCMVVWGTIDDTDDFLSLVVEDALQLRSAPAVDTMTYVHGNTAALRRDVITLQASYRSSRSHYASDDNGSSNSTSVSNDVETSFHQRSGLPDDNDGMNPVLERLAISCALAQSIKLGAFESALRSTIENTKHLPEELALSGEITASRSEISRLMGQLFLARYRYHLSGDLLMTPNFFWENELYLPTYNRVKRYLEVRERGEILNTRVEVMQELYKLLGDELTHKNSMALELAITVMIAFEILLTLITLAKESLQRMFSACALFVCLVSAGWALWLLYRRRRRVGFRNRLSRRHHSLDDWSI</sequence>
<gene>
    <name evidence="5" type="ORF">BWQ96_05704</name>
</gene>
<proteinExistence type="inferred from homology"/>
<name>A0A2V3IQY6_9FLOR</name>
<feature type="domain" description="DUF155" evidence="4">
    <location>
        <begin position="128"/>
        <end position="336"/>
    </location>
</feature>
<evidence type="ECO:0000256" key="1">
    <source>
        <dbReference type="ARBA" id="ARBA00008306"/>
    </source>
</evidence>
<dbReference type="PANTHER" id="PTHR16255:SF1">
    <property type="entry name" value="REQUIRED FOR MEIOTIC NUCLEAR DIVISION PROTEIN 1 HOMOLOG"/>
    <property type="match status" value="1"/>
</dbReference>
<evidence type="ECO:0000313" key="5">
    <source>
        <dbReference type="EMBL" id="PXF44526.1"/>
    </source>
</evidence>
<dbReference type="EMBL" id="NBIV01000088">
    <property type="protein sequence ID" value="PXF44526.1"/>
    <property type="molecule type" value="Genomic_DNA"/>
</dbReference>
<feature type="region of interest" description="Disordered" evidence="2">
    <location>
        <begin position="34"/>
        <end position="63"/>
    </location>
</feature>
<evidence type="ECO:0000259" key="4">
    <source>
        <dbReference type="Pfam" id="PF02582"/>
    </source>
</evidence>
<dbReference type="PANTHER" id="PTHR16255">
    <property type="entry name" value="REQUIRED FOR MEIOTIC NUCLEAR DIVISION PROTEIN 1 HOMOLOG"/>
    <property type="match status" value="1"/>
</dbReference>
<keyword evidence="3" id="KW-0812">Transmembrane</keyword>
<reference evidence="5 6" key="1">
    <citation type="journal article" date="2018" name="Mol. Biol. Evol.">
        <title>Analysis of the draft genome of the red seaweed Gracilariopsis chorda provides insights into genome size evolution in Rhodophyta.</title>
        <authorList>
            <person name="Lee J."/>
            <person name="Yang E.C."/>
            <person name="Graf L."/>
            <person name="Yang J.H."/>
            <person name="Qiu H."/>
            <person name="Zel Zion U."/>
            <person name="Chan C.X."/>
            <person name="Stephens T.G."/>
            <person name="Weber A.P.M."/>
            <person name="Boo G.H."/>
            <person name="Boo S.M."/>
            <person name="Kim K.M."/>
            <person name="Shin Y."/>
            <person name="Jung M."/>
            <person name="Lee S.J."/>
            <person name="Yim H.S."/>
            <person name="Lee J.H."/>
            <person name="Bhattacharya D."/>
            <person name="Yoon H.S."/>
        </authorList>
    </citation>
    <scope>NUCLEOTIDE SEQUENCE [LARGE SCALE GENOMIC DNA]</scope>
    <source>
        <strain evidence="5 6">SKKU-2015</strain>
        <tissue evidence="5">Whole body</tissue>
    </source>
</reference>
<protein>
    <submittedName>
        <fullName evidence="5">Sporulation protein RMD1</fullName>
    </submittedName>
</protein>
<dbReference type="Proteomes" id="UP000247409">
    <property type="component" value="Unassembled WGS sequence"/>
</dbReference>
<dbReference type="Pfam" id="PF02582">
    <property type="entry name" value="DUF155"/>
    <property type="match status" value="1"/>
</dbReference>
<feature type="compositionally biased region" description="Polar residues" evidence="2">
    <location>
        <begin position="200"/>
        <end position="218"/>
    </location>
</feature>
<feature type="compositionally biased region" description="Low complexity" evidence="2">
    <location>
        <begin position="48"/>
        <end position="62"/>
    </location>
</feature>
<feature type="transmembrane region" description="Helical" evidence="3">
    <location>
        <begin position="363"/>
        <end position="381"/>
    </location>
</feature>
<comment type="similarity">
    <text evidence="1">Belongs to the RMD1/sif2 family.</text>
</comment>
<evidence type="ECO:0000256" key="2">
    <source>
        <dbReference type="SAM" id="MobiDB-lite"/>
    </source>
</evidence>
<keyword evidence="6" id="KW-1185">Reference proteome</keyword>
<feature type="region of interest" description="Disordered" evidence="2">
    <location>
        <begin position="193"/>
        <end position="227"/>
    </location>
</feature>